<name>A0ABV4TT89_9GAMM</name>
<accession>A0ABV4TT89</accession>
<comment type="caution">
    <text evidence="1">The sequence shown here is derived from an EMBL/GenBank/DDBJ whole genome shotgun (WGS) entry which is preliminary data.</text>
</comment>
<gene>
    <name evidence="1" type="ORF">ACERLL_06400</name>
</gene>
<evidence type="ECO:0000313" key="1">
    <source>
        <dbReference type="EMBL" id="MFA9460458.1"/>
    </source>
</evidence>
<dbReference type="Proteomes" id="UP001575181">
    <property type="component" value="Unassembled WGS sequence"/>
</dbReference>
<sequence>MKFGFLIDERVVTVRDVEVRPLPQYEGAIEEFYANFRVSRGWVLPHLEPAPMEPEERKRFKKKDGLKPRFPFDLPLTHDIQTESADPEKEKFLILAYGFLQGLYLLPESHIYLWQVPYKPGKLTGLIPLGKDYEDGLEQISYIYDSQGIDESCQLFGIIHWFLVGQACQFLWDYFDAQYKVLDAIWKFSRLENVPHSKRPEKLAEHFGVSVPGWAQTYESDKGKTESRLSKLRNDLVHEARFADAPLGYALPEENFRLEFSAFNLKLICALLGLETPYKQVPLGDRGGLGAWDFGDGVPGN</sequence>
<evidence type="ECO:0008006" key="3">
    <source>
        <dbReference type="Google" id="ProtNLM"/>
    </source>
</evidence>
<dbReference type="RefSeq" id="WP_373655243.1">
    <property type="nucleotide sequence ID" value="NZ_JBGUAW010000004.1"/>
</dbReference>
<reference evidence="1 2" key="1">
    <citation type="submission" date="2024-08" db="EMBL/GenBank/DDBJ databases">
        <title>Whole-genome sequencing of halo(alkali)philic microorganisms from hypersaline lakes.</title>
        <authorList>
            <person name="Sorokin D.Y."/>
            <person name="Merkel A.Y."/>
            <person name="Messina E."/>
            <person name="Yakimov M."/>
        </authorList>
    </citation>
    <scope>NUCLEOTIDE SEQUENCE [LARGE SCALE GENOMIC DNA]</scope>
    <source>
        <strain evidence="1 2">Cl-TMA</strain>
    </source>
</reference>
<evidence type="ECO:0000313" key="2">
    <source>
        <dbReference type="Proteomes" id="UP001575181"/>
    </source>
</evidence>
<dbReference type="EMBL" id="JBGUAW010000004">
    <property type="protein sequence ID" value="MFA9460458.1"/>
    <property type="molecule type" value="Genomic_DNA"/>
</dbReference>
<keyword evidence="2" id="KW-1185">Reference proteome</keyword>
<proteinExistence type="predicted"/>
<protein>
    <recommendedName>
        <fullName evidence="3">Apea-like HEPN domain-containing protein</fullName>
    </recommendedName>
</protein>
<organism evidence="1 2">
    <name type="scientific">Thiohalorhabdus methylotrophus</name>
    <dbReference type="NCBI Taxonomy" id="3242694"/>
    <lineage>
        <taxon>Bacteria</taxon>
        <taxon>Pseudomonadati</taxon>
        <taxon>Pseudomonadota</taxon>
        <taxon>Gammaproteobacteria</taxon>
        <taxon>Thiohalorhabdales</taxon>
        <taxon>Thiohalorhabdaceae</taxon>
        <taxon>Thiohalorhabdus</taxon>
    </lineage>
</organism>